<reference evidence="3" key="1">
    <citation type="submission" date="2018-06" db="EMBL/GenBank/DDBJ databases">
        <authorList>
            <person name="Zhirakovskaya E."/>
        </authorList>
    </citation>
    <scope>NUCLEOTIDE SEQUENCE</scope>
</reference>
<keyword evidence="2 3" id="KW-0378">Hydrolase</keyword>
<protein>
    <submittedName>
        <fullName evidence="3">Formiminoglutamase</fullName>
        <ecNumber evidence="3">3.5.3.8</ecNumber>
    </submittedName>
</protein>
<dbReference type="AlphaFoldDB" id="A0A3B1CD09"/>
<dbReference type="InterPro" id="IPR006035">
    <property type="entry name" value="Ureohydrolase"/>
</dbReference>
<dbReference type="GO" id="GO:0008783">
    <property type="term" value="F:agmatinase activity"/>
    <property type="evidence" value="ECO:0007669"/>
    <property type="project" value="TreeGrafter"/>
</dbReference>
<evidence type="ECO:0000256" key="1">
    <source>
        <dbReference type="ARBA" id="ARBA00022723"/>
    </source>
</evidence>
<dbReference type="GO" id="GO:0050415">
    <property type="term" value="F:formimidoylglutamase activity"/>
    <property type="evidence" value="ECO:0007669"/>
    <property type="project" value="UniProtKB-EC"/>
</dbReference>
<sequence length="329" mass="35655">MQIAHTRASKGFGNPKSGRFAKRIRPYEKGSVVDIGLLGVPSDLGVKHAGGRPGAALGPDAIRDMLSSYGTSYNAERDIDLSALNIADFGNLICDENSLEKTHRKLSEAVAQIVGIGAIPLIFGGSHDLSFAALRGLAEAKKGSFGGITLDAHFDVRAIKNGLITSGTPFWNMFENMNGIEGKHFVEIAINGLINAQEHFEYLSKKQSRIFFLNEVRHLGMRKVMETALQIATHQTKYLFFSIDLDAIAEAYAPGVSAPSPEGLNPEEATSAAYLAGRHEKTAYFDLMELNPLFDCNGRTARLAAALVLHFSCGVAQRKTVSEKVIGFR</sequence>
<gene>
    <name evidence="3" type="ORF">MNBD_NITROSPIRAE01-572</name>
</gene>
<evidence type="ECO:0000313" key="3">
    <source>
        <dbReference type="EMBL" id="VAX28386.1"/>
    </source>
</evidence>
<dbReference type="GO" id="GO:0046872">
    <property type="term" value="F:metal ion binding"/>
    <property type="evidence" value="ECO:0007669"/>
    <property type="project" value="UniProtKB-KW"/>
</dbReference>
<dbReference type="GO" id="GO:0033389">
    <property type="term" value="P:putrescine biosynthetic process from arginine, via agmatine"/>
    <property type="evidence" value="ECO:0007669"/>
    <property type="project" value="TreeGrafter"/>
</dbReference>
<dbReference type="Gene3D" id="3.40.800.10">
    <property type="entry name" value="Ureohydrolase domain"/>
    <property type="match status" value="1"/>
</dbReference>
<name>A0A3B1CD09_9ZZZZ</name>
<dbReference type="PIRSF" id="PIRSF036979">
    <property type="entry name" value="Arginase"/>
    <property type="match status" value="1"/>
</dbReference>
<proteinExistence type="predicted"/>
<evidence type="ECO:0000256" key="2">
    <source>
        <dbReference type="ARBA" id="ARBA00022801"/>
    </source>
</evidence>
<accession>A0A3B1CD09</accession>
<dbReference type="PANTHER" id="PTHR11358">
    <property type="entry name" value="ARGINASE/AGMATINASE"/>
    <property type="match status" value="1"/>
</dbReference>
<dbReference type="CDD" id="cd09988">
    <property type="entry name" value="Formimidoylglutamase"/>
    <property type="match status" value="1"/>
</dbReference>
<dbReference type="EC" id="3.5.3.8" evidence="3"/>
<dbReference type="InterPro" id="IPR023696">
    <property type="entry name" value="Ureohydrolase_dom_sf"/>
</dbReference>
<dbReference type="Pfam" id="PF00491">
    <property type="entry name" value="Arginase"/>
    <property type="match status" value="1"/>
</dbReference>
<dbReference type="PRINTS" id="PR00116">
    <property type="entry name" value="ARGINASE"/>
</dbReference>
<organism evidence="3">
    <name type="scientific">hydrothermal vent metagenome</name>
    <dbReference type="NCBI Taxonomy" id="652676"/>
    <lineage>
        <taxon>unclassified sequences</taxon>
        <taxon>metagenomes</taxon>
        <taxon>ecological metagenomes</taxon>
    </lineage>
</organism>
<dbReference type="SUPFAM" id="SSF52768">
    <property type="entry name" value="Arginase/deacetylase"/>
    <property type="match status" value="1"/>
</dbReference>
<keyword evidence="1" id="KW-0479">Metal-binding</keyword>
<dbReference type="PANTHER" id="PTHR11358:SF26">
    <property type="entry name" value="GUANIDINO ACID HYDROLASE, MITOCHONDRIAL"/>
    <property type="match status" value="1"/>
</dbReference>
<dbReference type="PROSITE" id="PS51409">
    <property type="entry name" value="ARGINASE_2"/>
    <property type="match status" value="1"/>
</dbReference>
<dbReference type="EMBL" id="UOGF01000038">
    <property type="protein sequence ID" value="VAX28386.1"/>
    <property type="molecule type" value="Genomic_DNA"/>
</dbReference>